<protein>
    <recommendedName>
        <fullName evidence="7">MTOR-associated protein MEAK7</fullName>
    </recommendedName>
    <alternativeName>
        <fullName evidence="9">TBC/LysM-associated domain-containing protein 1</fullName>
    </alternativeName>
    <alternativeName>
        <fullName evidence="8">TLD domain-containing protein 1</fullName>
    </alternativeName>
</protein>
<evidence type="ECO:0000256" key="2">
    <source>
        <dbReference type="ARBA" id="ARBA00004371"/>
    </source>
</evidence>
<evidence type="ECO:0000256" key="7">
    <source>
        <dbReference type="ARBA" id="ARBA00039594"/>
    </source>
</evidence>
<accession>A0A9N9APF1</accession>
<evidence type="ECO:0000256" key="4">
    <source>
        <dbReference type="ARBA" id="ARBA00022490"/>
    </source>
</evidence>
<dbReference type="PANTHER" id="PTHR23354:SF131">
    <property type="entry name" value="MTOR-ASSOCIATED PROTEIN MEAK7"/>
    <property type="match status" value="1"/>
</dbReference>
<comment type="caution">
    <text evidence="12">The sequence shown here is derived from an EMBL/GenBank/DDBJ whole genome shotgun (WGS) entry which is preliminary data.</text>
</comment>
<keyword evidence="5" id="KW-0472">Membrane</keyword>
<name>A0A9N9APF1_9GLOM</name>
<evidence type="ECO:0000259" key="11">
    <source>
        <dbReference type="PROSITE" id="PS51886"/>
    </source>
</evidence>
<keyword evidence="6" id="KW-0458">Lysosome</keyword>
<dbReference type="GO" id="GO:0006979">
    <property type="term" value="P:response to oxidative stress"/>
    <property type="evidence" value="ECO:0007669"/>
    <property type="project" value="TreeGrafter"/>
</dbReference>
<evidence type="ECO:0000256" key="9">
    <source>
        <dbReference type="ARBA" id="ARBA00042134"/>
    </source>
</evidence>
<evidence type="ECO:0000256" key="1">
    <source>
        <dbReference type="ARBA" id="ARBA00004370"/>
    </source>
</evidence>
<evidence type="ECO:0000256" key="3">
    <source>
        <dbReference type="ARBA" id="ARBA00004496"/>
    </source>
</evidence>
<evidence type="ECO:0000313" key="12">
    <source>
        <dbReference type="EMBL" id="CAG8536202.1"/>
    </source>
</evidence>
<keyword evidence="4" id="KW-0963">Cytoplasm</keyword>
<dbReference type="PANTHER" id="PTHR23354">
    <property type="entry name" value="NUCLEOLAR PROTEIN 7/ESTROGEN RECEPTOR COACTIVATOR-RELATED"/>
    <property type="match status" value="1"/>
</dbReference>
<evidence type="ECO:0000256" key="5">
    <source>
        <dbReference type="ARBA" id="ARBA00023136"/>
    </source>
</evidence>
<organism evidence="12 13">
    <name type="scientific">Diversispora eburnea</name>
    <dbReference type="NCBI Taxonomy" id="1213867"/>
    <lineage>
        <taxon>Eukaryota</taxon>
        <taxon>Fungi</taxon>
        <taxon>Fungi incertae sedis</taxon>
        <taxon>Mucoromycota</taxon>
        <taxon>Glomeromycotina</taxon>
        <taxon>Glomeromycetes</taxon>
        <taxon>Diversisporales</taxon>
        <taxon>Diversisporaceae</taxon>
        <taxon>Diversispora</taxon>
    </lineage>
</organism>
<evidence type="ECO:0000256" key="6">
    <source>
        <dbReference type="ARBA" id="ARBA00023228"/>
    </source>
</evidence>
<dbReference type="Proteomes" id="UP000789706">
    <property type="component" value="Unassembled WGS sequence"/>
</dbReference>
<comment type="subcellular location">
    <subcellularLocation>
        <location evidence="3">Cytoplasm</location>
    </subcellularLocation>
    <subcellularLocation>
        <location evidence="2">Lysosome</location>
    </subcellularLocation>
    <subcellularLocation>
        <location evidence="1">Membrane</location>
    </subcellularLocation>
</comment>
<dbReference type="GO" id="GO:0016020">
    <property type="term" value="C:membrane"/>
    <property type="evidence" value="ECO:0007669"/>
    <property type="project" value="UniProtKB-SubCell"/>
</dbReference>
<dbReference type="GO" id="GO:0005634">
    <property type="term" value="C:nucleus"/>
    <property type="evidence" value="ECO:0007669"/>
    <property type="project" value="TreeGrafter"/>
</dbReference>
<dbReference type="Pfam" id="PF07534">
    <property type="entry name" value="TLD"/>
    <property type="match status" value="1"/>
</dbReference>
<evidence type="ECO:0000256" key="10">
    <source>
        <dbReference type="SAM" id="MobiDB-lite"/>
    </source>
</evidence>
<evidence type="ECO:0000256" key="8">
    <source>
        <dbReference type="ARBA" id="ARBA00041780"/>
    </source>
</evidence>
<feature type="domain" description="TLDc" evidence="11">
    <location>
        <begin position="278"/>
        <end position="445"/>
    </location>
</feature>
<keyword evidence="13" id="KW-1185">Reference proteome</keyword>
<feature type="region of interest" description="Disordered" evidence="10">
    <location>
        <begin position="448"/>
        <end position="468"/>
    </location>
</feature>
<gene>
    <name evidence="12" type="ORF">DEBURN_LOCUS6385</name>
</gene>
<dbReference type="OrthoDB" id="26679at2759"/>
<dbReference type="EMBL" id="CAJVPK010000650">
    <property type="protein sequence ID" value="CAG8536202.1"/>
    <property type="molecule type" value="Genomic_DNA"/>
</dbReference>
<dbReference type="PROSITE" id="PS51886">
    <property type="entry name" value="TLDC"/>
    <property type="match status" value="1"/>
</dbReference>
<sequence>MGNHPSKTYEAQYSEILSHFSEDEKTALLQNFNEFSELSLGSQKHEKPEVTPLSIKNHLPPIIGELLKDGFVIYIQSQSIFHKKKSAQEKQEKLSIQLNNSIVITKLDFISAIYNLIKTAPTDQSQAAFIIGQLSTNTLRTFVEEVIRPALVYWFEGSYFRKNGQKNKKKDSYFDDDASLINYLICFPKLKYGKPEDDNLLSNIIKESEIEDYFNQGSFMDWFIANIPYQNLFNILLTRLFLHRTISHYSEDEILKSRLSNVISPQIFSNYSLPNFSRLLSPADYYMINSNLPPDCRTTIHTLLFSSARDGESWHAFINLLLYKGSTILVIKDKNGYIFGGFSYKDWELNPKFYGDRKNFLFSSRPKLRFYPVSGYNDNFQYLNFGTKTLPNGMGGQFDYCGLWIDSDFNHGHSKAALLSTTYNNPRLSKQENFLIEEVEVWLVKPTTRDPDDIPTGPKHSALDRHPAELELIEMATDRKMYSKNVREPDVLPGDDDLE</sequence>
<evidence type="ECO:0000313" key="13">
    <source>
        <dbReference type="Proteomes" id="UP000789706"/>
    </source>
</evidence>
<dbReference type="SMART" id="SM00584">
    <property type="entry name" value="TLDc"/>
    <property type="match status" value="1"/>
</dbReference>
<reference evidence="12" key="1">
    <citation type="submission" date="2021-06" db="EMBL/GenBank/DDBJ databases">
        <authorList>
            <person name="Kallberg Y."/>
            <person name="Tangrot J."/>
            <person name="Rosling A."/>
        </authorList>
    </citation>
    <scope>NUCLEOTIDE SEQUENCE</scope>
    <source>
        <strain evidence="12">AZ414A</strain>
    </source>
</reference>
<proteinExistence type="predicted"/>
<dbReference type="InterPro" id="IPR006571">
    <property type="entry name" value="TLDc_dom"/>
</dbReference>
<dbReference type="GO" id="GO:0005737">
    <property type="term" value="C:cytoplasm"/>
    <property type="evidence" value="ECO:0007669"/>
    <property type="project" value="UniProtKB-SubCell"/>
</dbReference>
<dbReference type="AlphaFoldDB" id="A0A9N9APF1"/>